<feature type="transmembrane region" description="Helical" evidence="1">
    <location>
        <begin position="357"/>
        <end position="376"/>
    </location>
</feature>
<keyword evidence="1" id="KW-0472">Membrane</keyword>
<feature type="domain" description="Phosphatidic acid phosphatase type 2/haloperoxidase" evidence="2">
    <location>
        <begin position="274"/>
        <end position="375"/>
    </location>
</feature>
<dbReference type="EMBL" id="QKUB01000001">
    <property type="protein sequence ID" value="PZW01572.1"/>
    <property type="molecule type" value="Genomic_DNA"/>
</dbReference>
<feature type="transmembrane region" description="Helical" evidence="1">
    <location>
        <begin position="297"/>
        <end position="317"/>
    </location>
</feature>
<comment type="caution">
    <text evidence="3">The sequence shown here is derived from an EMBL/GenBank/DDBJ whole genome shotgun (WGS) entry which is preliminary data.</text>
</comment>
<accession>A0A2W7G4Q9</accession>
<feature type="transmembrane region" description="Helical" evidence="1">
    <location>
        <begin position="115"/>
        <end position="132"/>
    </location>
</feature>
<feature type="transmembrane region" description="Helical" evidence="1">
    <location>
        <begin position="152"/>
        <end position="178"/>
    </location>
</feature>
<proteinExistence type="predicted"/>
<feature type="transmembrane region" description="Helical" evidence="1">
    <location>
        <begin position="16"/>
        <end position="37"/>
    </location>
</feature>
<feature type="transmembrane region" description="Helical" evidence="1">
    <location>
        <begin position="329"/>
        <end position="351"/>
    </location>
</feature>
<reference evidence="3 4" key="1">
    <citation type="submission" date="2018-06" db="EMBL/GenBank/DDBJ databases">
        <title>Genomic Encyclopedia of Archaeal and Bacterial Type Strains, Phase II (KMG-II): from individual species to whole genera.</title>
        <authorList>
            <person name="Goeker M."/>
        </authorList>
    </citation>
    <scope>NUCLEOTIDE SEQUENCE [LARGE SCALE GENOMIC DNA]</scope>
    <source>
        <strain evidence="3 4">ATCC 51348</strain>
    </source>
</reference>
<keyword evidence="1" id="KW-1133">Transmembrane helix</keyword>
<evidence type="ECO:0000259" key="2">
    <source>
        <dbReference type="Pfam" id="PF01569"/>
    </source>
</evidence>
<dbReference type="CDD" id="cd01610">
    <property type="entry name" value="PAP2_like"/>
    <property type="match status" value="1"/>
</dbReference>
<sequence length="386" mass="45134">MSNNVRYKSKKEKDTVFNLVFFSLLALFFISLISFIISSPYSGDLKLAKFFEQAFLKSEFARYWSVFMEISGNTLLGVFLFFAAMVIFETLFLVKAKNSKKNLWFQYRWILNAGYFIYPMIFICVLCYKAYIGIKTGNGFGSEGDAIYATKFIYRKVALISTIFVHLALFIWGGWYLHFKFARSQDFLTNKYWVESIKFILFSIISYIIIILVKGLTSRPYYYNVIYGDLLESVKQEHPEWVSYYLSQNWAKHGFDLGDGKYAGNIPLDIQLPWYVINGKPFKPDPQLKFFDNWVDWAFPSGHVIATLNIGLIFFFFLSNNKTLNYKKIIWIVVYLIYFWSMAVGLIVNRAHWVSDIAFSFLWGAPLVAIVHYIGLKIKKKHAMKI</sequence>
<dbReference type="Pfam" id="PF01569">
    <property type="entry name" value="PAP2"/>
    <property type="match status" value="1"/>
</dbReference>
<feature type="transmembrane region" description="Helical" evidence="1">
    <location>
        <begin position="74"/>
        <end position="94"/>
    </location>
</feature>
<dbReference type="AlphaFoldDB" id="A0A2W7G4Q9"/>
<organism evidence="3 4">
    <name type="scientific">Metamycoplasma auris</name>
    <dbReference type="NCBI Taxonomy" id="51363"/>
    <lineage>
        <taxon>Bacteria</taxon>
        <taxon>Bacillati</taxon>
        <taxon>Mycoplasmatota</taxon>
        <taxon>Mycoplasmoidales</taxon>
        <taxon>Metamycoplasmataceae</taxon>
        <taxon>Metamycoplasma</taxon>
    </lineage>
</organism>
<dbReference type="RefSeq" id="WP_111518020.1">
    <property type="nucleotide sequence ID" value="NZ_QKUB01000001.1"/>
</dbReference>
<evidence type="ECO:0000256" key="1">
    <source>
        <dbReference type="SAM" id="Phobius"/>
    </source>
</evidence>
<dbReference type="Proteomes" id="UP000249646">
    <property type="component" value="Unassembled WGS sequence"/>
</dbReference>
<protein>
    <submittedName>
        <fullName evidence="3">PAP2 superfamily protein</fullName>
    </submittedName>
</protein>
<name>A0A2W7G4Q9_9BACT</name>
<evidence type="ECO:0000313" key="4">
    <source>
        <dbReference type="Proteomes" id="UP000249646"/>
    </source>
</evidence>
<keyword evidence="1" id="KW-0812">Transmembrane</keyword>
<keyword evidence="4" id="KW-1185">Reference proteome</keyword>
<dbReference type="Gene3D" id="1.20.144.10">
    <property type="entry name" value="Phosphatidic acid phosphatase type 2/haloperoxidase"/>
    <property type="match status" value="1"/>
</dbReference>
<gene>
    <name evidence="3" type="ORF">BCF89_10194</name>
</gene>
<dbReference type="OrthoDB" id="394310at2"/>
<dbReference type="InterPro" id="IPR036938">
    <property type="entry name" value="PAP2/HPO_sf"/>
</dbReference>
<dbReference type="SUPFAM" id="SSF48317">
    <property type="entry name" value="Acid phosphatase/Vanadium-dependent haloperoxidase"/>
    <property type="match status" value="1"/>
</dbReference>
<feature type="transmembrane region" description="Helical" evidence="1">
    <location>
        <begin position="199"/>
        <end position="217"/>
    </location>
</feature>
<evidence type="ECO:0000313" key="3">
    <source>
        <dbReference type="EMBL" id="PZW01572.1"/>
    </source>
</evidence>
<dbReference type="InterPro" id="IPR000326">
    <property type="entry name" value="PAP2/HPO"/>
</dbReference>